<proteinExistence type="inferred from homology"/>
<evidence type="ECO:0000256" key="4">
    <source>
        <dbReference type="ARBA" id="ARBA00022701"/>
    </source>
</evidence>
<dbReference type="CDD" id="cd21453">
    <property type="entry name" value="DLC-like_DNAL4"/>
    <property type="match status" value="1"/>
</dbReference>
<evidence type="ECO:0000256" key="6">
    <source>
        <dbReference type="ARBA" id="ARBA00023069"/>
    </source>
</evidence>
<evidence type="ECO:0000256" key="1">
    <source>
        <dbReference type="ARBA" id="ARBA00004430"/>
    </source>
</evidence>
<dbReference type="SMART" id="SM01375">
    <property type="entry name" value="Dynein_light"/>
    <property type="match status" value="1"/>
</dbReference>
<keyword evidence="6" id="KW-0969">Cilium</keyword>
<dbReference type="PANTHER" id="PTHR11886:SF2">
    <property type="entry name" value="DYNEIN AXONEMAL LIGHT CHAIN 4"/>
    <property type="match status" value="1"/>
</dbReference>
<dbReference type="GO" id="GO:0005874">
    <property type="term" value="C:microtubule"/>
    <property type="evidence" value="ECO:0007669"/>
    <property type="project" value="UniProtKB-KW"/>
</dbReference>
<dbReference type="OrthoDB" id="6506078at2759"/>
<keyword evidence="5 11" id="KW-0243">Dynein</keyword>
<name>A0A1R2AW53_9CILI</name>
<dbReference type="AlphaFoldDB" id="A0A1R2AW53"/>
<keyword evidence="8 11" id="KW-0206">Cytoskeleton</keyword>
<dbReference type="GO" id="GO:0030286">
    <property type="term" value="C:dynein complex"/>
    <property type="evidence" value="ECO:0007669"/>
    <property type="project" value="UniProtKB-KW"/>
</dbReference>
<dbReference type="InterPro" id="IPR001372">
    <property type="entry name" value="Dynein_light_chain_typ-1/2"/>
</dbReference>
<accession>A0A1R2AW53</accession>
<comment type="caution">
    <text evidence="12">The sequence shown here is derived from an EMBL/GenBank/DDBJ whole genome shotgun (WGS) entry which is preliminary data.</text>
</comment>
<keyword evidence="3 11" id="KW-0963">Cytoplasm</keyword>
<gene>
    <name evidence="12" type="ORF">SteCoe_33695</name>
</gene>
<comment type="function">
    <text evidence="10">Force generating protein of respiratory cilia. Produces force towards the minus ends of microtubules. Dynein has ATPase activity.</text>
</comment>
<evidence type="ECO:0000256" key="8">
    <source>
        <dbReference type="ARBA" id="ARBA00023212"/>
    </source>
</evidence>
<dbReference type="Pfam" id="PF01221">
    <property type="entry name" value="Dynein_light"/>
    <property type="match status" value="1"/>
</dbReference>
<evidence type="ECO:0000256" key="3">
    <source>
        <dbReference type="ARBA" id="ARBA00022490"/>
    </source>
</evidence>
<dbReference type="GO" id="GO:0007017">
    <property type="term" value="P:microtubule-based process"/>
    <property type="evidence" value="ECO:0007669"/>
    <property type="project" value="InterPro"/>
</dbReference>
<reference evidence="12 13" key="1">
    <citation type="submission" date="2016-11" db="EMBL/GenBank/DDBJ databases">
        <title>The macronuclear genome of Stentor coeruleus: a giant cell with tiny introns.</title>
        <authorList>
            <person name="Slabodnick M."/>
            <person name="Ruby J.G."/>
            <person name="Reiff S.B."/>
            <person name="Swart E.C."/>
            <person name="Gosai S."/>
            <person name="Prabakaran S."/>
            <person name="Witkowska E."/>
            <person name="Larue G.E."/>
            <person name="Fisher S."/>
            <person name="Freeman R.M."/>
            <person name="Gunawardena J."/>
            <person name="Chu W."/>
            <person name="Stover N.A."/>
            <person name="Gregory B.D."/>
            <person name="Nowacki M."/>
            <person name="Derisi J."/>
            <person name="Roy S.W."/>
            <person name="Marshall W.F."/>
            <person name="Sood P."/>
        </authorList>
    </citation>
    <scope>NUCLEOTIDE SEQUENCE [LARGE SCALE GENOMIC DNA]</scope>
    <source>
        <strain evidence="12">WM001</strain>
    </source>
</reference>
<comment type="subcellular location">
    <subcellularLocation>
        <location evidence="1">Cytoplasm</location>
        <location evidence="1">Cytoskeleton</location>
        <location evidence="1">Cilium axoneme</location>
    </subcellularLocation>
</comment>
<dbReference type="Gene3D" id="3.30.740.10">
    <property type="entry name" value="Protein Inhibitor Of Neuronal Nitric Oxide Synthase"/>
    <property type="match status" value="1"/>
</dbReference>
<keyword evidence="13" id="KW-1185">Reference proteome</keyword>
<keyword evidence="7 11" id="KW-0505">Motor protein</keyword>
<dbReference type="InterPro" id="IPR037177">
    <property type="entry name" value="DLC_sf"/>
</dbReference>
<evidence type="ECO:0000313" key="13">
    <source>
        <dbReference type="Proteomes" id="UP000187209"/>
    </source>
</evidence>
<protein>
    <recommendedName>
        <fullName evidence="11">Dynein light chain</fullName>
    </recommendedName>
</protein>
<dbReference type="EMBL" id="MPUH01001285">
    <property type="protein sequence ID" value="OMJ68754.1"/>
    <property type="molecule type" value="Genomic_DNA"/>
</dbReference>
<comment type="similarity">
    <text evidence="11">Belongs to the dynein light chain family.</text>
</comment>
<keyword evidence="9" id="KW-0966">Cell projection</keyword>
<sequence length="106" mass="12101">MAADLSGVDYKKLTQGKTINKFSDMQAEVMNEAIEIVTSTIEKYTKSEALEISDATRFIKEQMDKSFGPSWHVCIGEGYSFDITSQKQNLLYMYYSGIYAILLWKC</sequence>
<evidence type="ECO:0000256" key="9">
    <source>
        <dbReference type="ARBA" id="ARBA00023273"/>
    </source>
</evidence>
<dbReference type="Proteomes" id="UP000187209">
    <property type="component" value="Unassembled WGS sequence"/>
</dbReference>
<keyword evidence="4 11" id="KW-0493">Microtubule</keyword>
<dbReference type="SUPFAM" id="SSF54648">
    <property type="entry name" value="DLC"/>
    <property type="match status" value="1"/>
</dbReference>
<dbReference type="FunFam" id="3.30.740.10:FF:000002">
    <property type="entry name" value="Dynein light chain"/>
    <property type="match status" value="1"/>
</dbReference>
<evidence type="ECO:0000256" key="10">
    <source>
        <dbReference type="ARBA" id="ARBA00057688"/>
    </source>
</evidence>
<evidence type="ECO:0000313" key="12">
    <source>
        <dbReference type="EMBL" id="OMJ68754.1"/>
    </source>
</evidence>
<dbReference type="PANTHER" id="PTHR11886">
    <property type="entry name" value="DYNEIN LIGHT CHAIN"/>
    <property type="match status" value="1"/>
</dbReference>
<evidence type="ECO:0000256" key="11">
    <source>
        <dbReference type="RuleBase" id="RU365010"/>
    </source>
</evidence>
<dbReference type="GO" id="GO:0005930">
    <property type="term" value="C:axoneme"/>
    <property type="evidence" value="ECO:0007669"/>
    <property type="project" value="UniProtKB-SubCell"/>
</dbReference>
<organism evidence="12 13">
    <name type="scientific">Stentor coeruleus</name>
    <dbReference type="NCBI Taxonomy" id="5963"/>
    <lineage>
        <taxon>Eukaryota</taxon>
        <taxon>Sar</taxon>
        <taxon>Alveolata</taxon>
        <taxon>Ciliophora</taxon>
        <taxon>Postciliodesmatophora</taxon>
        <taxon>Heterotrichea</taxon>
        <taxon>Heterotrichida</taxon>
        <taxon>Stentoridae</taxon>
        <taxon>Stentor</taxon>
    </lineage>
</organism>
<comment type="subunit">
    <text evidence="2">Consists of at least two heavy chains and a number of intermediate and light chains.</text>
</comment>
<evidence type="ECO:0000256" key="5">
    <source>
        <dbReference type="ARBA" id="ARBA00023017"/>
    </source>
</evidence>
<evidence type="ECO:0000256" key="2">
    <source>
        <dbReference type="ARBA" id="ARBA00011655"/>
    </source>
</evidence>
<evidence type="ECO:0000256" key="7">
    <source>
        <dbReference type="ARBA" id="ARBA00023175"/>
    </source>
</evidence>